<dbReference type="RefSeq" id="WP_115307601.1">
    <property type="nucleotide sequence ID" value="NZ_CP091516.1"/>
</dbReference>
<keyword evidence="3" id="KW-1185">Reference proteome</keyword>
<reference evidence="2 3" key="1">
    <citation type="submission" date="2018-06" db="EMBL/GenBank/DDBJ databases">
        <authorList>
            <consortium name="Pathogen Informatics"/>
            <person name="Doyle S."/>
        </authorList>
    </citation>
    <scope>NUCLEOTIDE SEQUENCE [LARGE SCALE GENOMIC DNA]</scope>
    <source>
        <strain evidence="2 3">NCTC13336</strain>
    </source>
</reference>
<dbReference type="Proteomes" id="UP000254293">
    <property type="component" value="Unassembled WGS sequence"/>
</dbReference>
<proteinExistence type="predicted"/>
<evidence type="ECO:0000313" key="3">
    <source>
        <dbReference type="Proteomes" id="UP000254293"/>
    </source>
</evidence>
<dbReference type="GO" id="GO:0016020">
    <property type="term" value="C:membrane"/>
    <property type="evidence" value="ECO:0007669"/>
    <property type="project" value="InterPro"/>
</dbReference>
<protein>
    <submittedName>
        <fullName evidence="2">Cytochrome b(N-terminal)/b6/petB</fullName>
    </submittedName>
</protein>
<dbReference type="EMBL" id="UGJJ01000001">
    <property type="protein sequence ID" value="STR00313.1"/>
    <property type="molecule type" value="Genomic_DNA"/>
</dbReference>
<dbReference type="InterPro" id="IPR016174">
    <property type="entry name" value="Di-haem_cyt_TM"/>
</dbReference>
<organism evidence="2 3">
    <name type="scientific">Kingella potus</name>
    <dbReference type="NCBI Taxonomy" id="265175"/>
    <lineage>
        <taxon>Bacteria</taxon>
        <taxon>Pseudomonadati</taxon>
        <taxon>Pseudomonadota</taxon>
        <taxon>Betaproteobacteria</taxon>
        <taxon>Neisseriales</taxon>
        <taxon>Neisseriaceae</taxon>
        <taxon>Kingella</taxon>
    </lineage>
</organism>
<feature type="transmembrane region" description="Helical" evidence="1">
    <location>
        <begin position="15"/>
        <end position="40"/>
    </location>
</feature>
<dbReference type="GO" id="GO:0022904">
    <property type="term" value="P:respiratory electron transport chain"/>
    <property type="evidence" value="ECO:0007669"/>
    <property type="project" value="InterPro"/>
</dbReference>
<keyword evidence="1" id="KW-0812">Transmembrane</keyword>
<evidence type="ECO:0000256" key="1">
    <source>
        <dbReference type="SAM" id="Phobius"/>
    </source>
</evidence>
<keyword evidence="1" id="KW-1133">Transmembrane helix</keyword>
<name>A0A377QYJ8_9NEIS</name>
<dbReference type="SUPFAM" id="SSF81342">
    <property type="entry name" value="Transmembrane di-heme cytochromes"/>
    <property type="match status" value="1"/>
</dbReference>
<sequence>MRNDNPQTSGRVSRLLHWLMVATMLLMSASAIASSIYPTLNVLRRLHQGFGITLLVLVALRIALAR</sequence>
<feature type="transmembrane region" description="Helical" evidence="1">
    <location>
        <begin position="46"/>
        <end position="64"/>
    </location>
</feature>
<evidence type="ECO:0000313" key="2">
    <source>
        <dbReference type="EMBL" id="STR00313.1"/>
    </source>
</evidence>
<accession>A0A377QYJ8</accession>
<keyword evidence="1" id="KW-0472">Membrane</keyword>
<gene>
    <name evidence="2" type="ORF">NCTC13336_00515</name>
</gene>
<dbReference type="AlphaFoldDB" id="A0A377QYJ8"/>